<feature type="compositionally biased region" description="Polar residues" evidence="1">
    <location>
        <begin position="532"/>
        <end position="553"/>
    </location>
</feature>
<proteinExistence type="predicted"/>
<gene>
    <name evidence="2" type="ORF">QYE76_071657</name>
</gene>
<evidence type="ECO:0000256" key="1">
    <source>
        <dbReference type="SAM" id="MobiDB-lite"/>
    </source>
</evidence>
<dbReference type="PANTHER" id="PTHR33167">
    <property type="entry name" value="TRANSCRIPTION FACTOR, PUTATIVE (DUF863)-RELATED"/>
    <property type="match status" value="1"/>
</dbReference>
<dbReference type="AlphaFoldDB" id="A0AAD8WH13"/>
<keyword evidence="3" id="KW-1185">Reference proteome</keyword>
<reference evidence="2" key="1">
    <citation type="submission" date="2023-07" db="EMBL/GenBank/DDBJ databases">
        <title>A chromosome-level genome assembly of Lolium multiflorum.</title>
        <authorList>
            <person name="Chen Y."/>
            <person name="Copetti D."/>
            <person name="Kolliker R."/>
            <person name="Studer B."/>
        </authorList>
    </citation>
    <scope>NUCLEOTIDE SEQUENCE</scope>
    <source>
        <strain evidence="2">02402/16</strain>
        <tissue evidence="2">Leaf</tissue>
    </source>
</reference>
<comment type="caution">
    <text evidence="2">The sequence shown here is derived from an EMBL/GenBank/DDBJ whole genome shotgun (WGS) entry which is preliminary data.</text>
</comment>
<dbReference type="Pfam" id="PF05904">
    <property type="entry name" value="DUF863"/>
    <property type="match status" value="1"/>
</dbReference>
<dbReference type="InterPro" id="IPR008581">
    <property type="entry name" value="DUF863_pln"/>
</dbReference>
<dbReference type="EMBL" id="JAUUTY010000004">
    <property type="protein sequence ID" value="KAK1653852.1"/>
    <property type="molecule type" value="Genomic_DNA"/>
</dbReference>
<feature type="compositionally biased region" description="Polar residues" evidence="1">
    <location>
        <begin position="567"/>
        <end position="583"/>
    </location>
</feature>
<sequence>MGRDGAKEFLGQRVAERASFEETPWSAAEHRCKEANHAWCLSLFVGLEDDNDADLPSRHHRCGNVGQGCSYYALPKQEPDEDEEEDYAAAMYWRLGLGSYGPHEGETGAEVTKGRKQQRQREIMAAVMDLDLNCSPPEPEPPVQQDHHRLQRAMLRQEHTFRHQVKDLHRMYWSHNNLPNGRPFWEQQPGNVLYARHSLDGSSRMMDLNESETHPDVSRRFYELGAENLGGEGSSRRKPDHGCGQVRSGYRPMIDLERPATSEDDDDVEIISSARFSDYTNRKGSTGSSDTPDSHSPVKEKITASGGMLIDLNVAQENDFSGFADPSKVFCSLLSSSSTIQSGECCGNSSKAFHMAGESSVGSSKGSSVVTSISAPDSARKVIAAGFCDPQSSSQPFHVDASKHVTHFRGNIQHHHTLHDVSGLSSQGNMGFPREAFSVGSGGRNVSSVENRDNQRGFDLNGEMEGFDLNVSVGSIELPATIASSLSENHLNGDGSEKLASSLYFTENEGQRNVSSVESPTIRDCREADSIDGNSVRSPESGIATNRQISIPETPQGRDYACPRLRPSSNTAPNNLDTTSMHQPGTEEDEKIAATAAETLVSIFMDNSAWITDSRCSNNKTDDREASDEPQVSLDSFEEGVMNLEQMRDDADSIPVRAPDKDGPSCGIKLKRGRGMRDFQREILPGLVSLARHEICDDLHAIGYELRKTRRRNPGDKYAPSTRSRLPRRCSNAWN</sequence>
<evidence type="ECO:0000313" key="2">
    <source>
        <dbReference type="EMBL" id="KAK1653852.1"/>
    </source>
</evidence>
<feature type="compositionally biased region" description="Polar residues" evidence="1">
    <location>
        <begin position="274"/>
        <end position="291"/>
    </location>
</feature>
<protein>
    <submittedName>
        <fullName evidence="2">Uncharacterized protein</fullName>
    </submittedName>
</protein>
<feature type="region of interest" description="Disordered" evidence="1">
    <location>
        <begin position="228"/>
        <end position="298"/>
    </location>
</feature>
<dbReference type="PANTHER" id="PTHR33167:SF43">
    <property type="entry name" value="PROTEIN WAVE"/>
    <property type="match status" value="1"/>
</dbReference>
<organism evidence="2 3">
    <name type="scientific">Lolium multiflorum</name>
    <name type="common">Italian ryegrass</name>
    <name type="synonym">Lolium perenne subsp. multiflorum</name>
    <dbReference type="NCBI Taxonomy" id="4521"/>
    <lineage>
        <taxon>Eukaryota</taxon>
        <taxon>Viridiplantae</taxon>
        <taxon>Streptophyta</taxon>
        <taxon>Embryophyta</taxon>
        <taxon>Tracheophyta</taxon>
        <taxon>Spermatophyta</taxon>
        <taxon>Magnoliopsida</taxon>
        <taxon>Liliopsida</taxon>
        <taxon>Poales</taxon>
        <taxon>Poaceae</taxon>
        <taxon>BOP clade</taxon>
        <taxon>Pooideae</taxon>
        <taxon>Poodae</taxon>
        <taxon>Poeae</taxon>
        <taxon>Poeae Chloroplast Group 2 (Poeae type)</taxon>
        <taxon>Loliodinae</taxon>
        <taxon>Loliinae</taxon>
        <taxon>Lolium</taxon>
    </lineage>
</organism>
<dbReference type="Proteomes" id="UP001231189">
    <property type="component" value="Unassembled WGS sequence"/>
</dbReference>
<accession>A0AAD8WH13</accession>
<name>A0AAD8WH13_LOLMU</name>
<feature type="region of interest" description="Disordered" evidence="1">
    <location>
        <begin position="711"/>
        <end position="735"/>
    </location>
</feature>
<evidence type="ECO:0000313" key="3">
    <source>
        <dbReference type="Proteomes" id="UP001231189"/>
    </source>
</evidence>
<feature type="region of interest" description="Disordered" evidence="1">
    <location>
        <begin position="439"/>
        <end position="458"/>
    </location>
</feature>
<feature type="region of interest" description="Disordered" evidence="1">
    <location>
        <begin position="508"/>
        <end position="587"/>
    </location>
</feature>